<accession>A0A939QIG9</accession>
<organism evidence="2 3">
    <name type="scientific">Microbacterium stercoris</name>
    <dbReference type="NCBI Taxonomy" id="2820289"/>
    <lineage>
        <taxon>Bacteria</taxon>
        <taxon>Bacillati</taxon>
        <taxon>Actinomycetota</taxon>
        <taxon>Actinomycetes</taxon>
        <taxon>Micrococcales</taxon>
        <taxon>Microbacteriaceae</taxon>
        <taxon>Microbacterium</taxon>
    </lineage>
</organism>
<dbReference type="Proteomes" id="UP000680132">
    <property type="component" value="Unassembled WGS sequence"/>
</dbReference>
<keyword evidence="2" id="KW-0547">Nucleotide-binding</keyword>
<evidence type="ECO:0000256" key="1">
    <source>
        <dbReference type="SAM" id="MobiDB-lite"/>
    </source>
</evidence>
<evidence type="ECO:0000313" key="2">
    <source>
        <dbReference type="EMBL" id="MBO3662690.1"/>
    </source>
</evidence>
<keyword evidence="3" id="KW-1185">Reference proteome</keyword>
<dbReference type="InterPro" id="IPR027417">
    <property type="entry name" value="P-loop_NTPase"/>
</dbReference>
<dbReference type="SUPFAM" id="SSF52540">
    <property type="entry name" value="P-loop containing nucleoside triphosphate hydrolases"/>
    <property type="match status" value="1"/>
</dbReference>
<feature type="region of interest" description="Disordered" evidence="1">
    <location>
        <begin position="1152"/>
        <end position="1185"/>
    </location>
</feature>
<name>A0A939QIG9_9MICO</name>
<evidence type="ECO:0000313" key="3">
    <source>
        <dbReference type="Proteomes" id="UP000680132"/>
    </source>
</evidence>
<dbReference type="Gene3D" id="3.40.50.300">
    <property type="entry name" value="P-loop containing nucleotide triphosphate hydrolases"/>
    <property type="match status" value="1"/>
</dbReference>
<feature type="region of interest" description="Disordered" evidence="1">
    <location>
        <begin position="1828"/>
        <end position="1849"/>
    </location>
</feature>
<proteinExistence type="predicted"/>
<feature type="region of interest" description="Disordered" evidence="1">
    <location>
        <begin position="713"/>
        <end position="732"/>
    </location>
</feature>
<dbReference type="GO" id="GO:0005524">
    <property type="term" value="F:ATP binding"/>
    <property type="evidence" value="ECO:0007669"/>
    <property type="project" value="UniProtKB-KW"/>
</dbReference>
<reference evidence="2" key="1">
    <citation type="submission" date="2021-03" db="EMBL/GenBank/DDBJ databases">
        <title>Microbacterium sp. nov., a novel actinobacterium isolated from cow dung.</title>
        <authorList>
            <person name="Zhang L."/>
        </authorList>
    </citation>
    <scope>NUCLEOTIDE SEQUENCE</scope>
    <source>
        <strain evidence="2">NEAU-LLB</strain>
    </source>
</reference>
<gene>
    <name evidence="2" type="ORF">J5V96_04095</name>
</gene>
<sequence>MDFVAYLAAIEVRLGIAAPHELLADSEQLSDQHHIARTIQRLVGDARHIVHLTRDELLTELGWRNRLVYRHLHRFPVPDVYTPNAAAVAALSEALKDHESGYLALVGAAGTGKSTLLESFRADAALVRYYAFVPDSTGPISARGEAQAFLHDLNLALQETGLYSRHFGADLTGQRSVLASLLEDAHRRYEREGRPTIVIVDGLDHISREQSPTRSLIDELPAPELLQSGVYFALGSQSVAILPRNIRDSLAGSRHIELPALARGEVDSIIDKSGVGAWIAESVREALHNESEGHPLALTYLLQDLADVESSVGNPSDRNLEATSRLRESTAFRGDVLRRYNGYLESVGGDAPLMELLAVVSRVRAPVRIDWLASWTSAELAEKFTSRTYPFFTRAGDEWHFIHNSFRLFLIEKTSAVAGVFSGELDRSQYARTADICAASSSVVYRDEELSHRYLAGQLHRVVELATPEALRSRLFQLRPTRVVRSHANIALRAAAELGNLAAMVPLFLFAAELVQRDHILNPSTLAEAAVEVLPPEELREHLLQSGRLVVEDAAAFRAAAHLASTGSYLLADELLRAADDPRSSLGRRSRSDGSRTDTTKAWTRAHYLLGGLDRVLAALDAIEGSRHIDLDDQDREDAIDSARVIRQRVLACCSELAAVVRDNETLESISAQVSAIGDPNWIARMQVVRARTAAEDGRLGEVAQRAQSVVSLDAESLQAPPNPELGDDSDAAREPHRIVEGLRHAMLETLLRSGLGDLSEASMLTERPLVRRWPDTSLSGQGLAPFLPYLATTRLELVLPHQGASAATPMDTDLGPRHAGRRRFEEALRVLAQIETLAWPSPTVGPGTTPPISSLADPVVRLLEVPSRQTHDWSSWYSFRDAAPELWERLLASALASPYDTVESVLRLFQDAWSSSTRKVYWHPSLRTGVVKWVAEHVPGLTDLTQEILTSIDAEVEGAAWDVHDRVDTWLTHSRSWAAAGFENRARAALQSAVEQGWGPSQNDENEQLAHYAEWLELAFESGAIEVDPFVEDILDFASRVERASADASGQAKAAAEAITLAAFRASPALACQLATFFCDRGVFEESAAIGSIVRGLVASRDGAEVGLSIYCHMLAPASQYITSAVRDDVTLAASQSSWKATVAWAESLRIGSENGPGTSQTDAEQPPASDEPQAVPPPIPASPSALLRQMREADAEGISGATMAAWEAALAESTHLPSRPVAEALIDEGRRMGLTGPFMGSVIATCAAAGGGRKATDALSEALTRLPVAGWWRRYDGGTRLALIKAALGNNDPELQRISVNDFAGAITSGALSADIPIHDLLQILRVLVGDRAVGDAWVSARPSLDIFAPSASRPASLTAPTDAISPAEAGAKWVSGFVGHPTRTIDFGARNVLEALINARSASAELAAVDLLASSGWQAEGALAILLRAAAHGHRLSDAALGGIAVAAQNDDLIVRALAQEVLAKSGVEPPTLPDRELPPTIRLSFPPLSGYKSYLLDAEGVPVVDMTNPLEVVAPYENLLLKIADVSGLDESAVLHYASEIARTQPDPWLAGGHRAQAERLKRRGQKLIYRPWALMVGRRAVGHVAALLHDSGNLRSAGNLAVEMGLLDSIDSPTPRPLNASTPLPWRDESARGYDTRTWTEEATAAAEAYASAHRDAETFVLAEVGEWKSLAWKTPSERRTVVPVIGLRSKGLRLIRTASVISLDLEARAYEEFDSGDESLVVRSEEYLSDPERPQWIAINPSFARRLGWRPSIDVPFEWLGEDGTWRARTVFRVRGDLGFAPPADDYAGSVWQVELSEAGERELRSVEPTFSRMLRVKRRVTGDDGEESATAEVELPATGPFR</sequence>
<keyword evidence="2" id="KW-0067">ATP-binding</keyword>
<protein>
    <submittedName>
        <fullName evidence="2">ATP-binding protein</fullName>
    </submittedName>
</protein>
<comment type="caution">
    <text evidence="2">The sequence shown here is derived from an EMBL/GenBank/DDBJ whole genome shotgun (WGS) entry which is preliminary data.</text>
</comment>
<dbReference type="RefSeq" id="WP_208500369.1">
    <property type="nucleotide sequence ID" value="NZ_JAGFOA010000001.1"/>
</dbReference>
<dbReference type="EMBL" id="JAGFOA010000001">
    <property type="protein sequence ID" value="MBO3662690.1"/>
    <property type="molecule type" value="Genomic_DNA"/>
</dbReference>